<reference evidence="4 5" key="1">
    <citation type="submission" date="2020-01" db="EMBL/GenBank/DDBJ databases">
        <authorList>
            <person name="Chen S."/>
        </authorList>
    </citation>
    <scope>NUCLEOTIDE SEQUENCE [LARGE SCALE GENOMIC DNA]</scope>
    <source>
        <strain evidence="4 5">GS-10</strain>
    </source>
</reference>
<dbReference type="EMBL" id="WWEN01000004">
    <property type="protein sequence ID" value="MYM55753.1"/>
    <property type="molecule type" value="Genomic_DNA"/>
</dbReference>
<proteinExistence type="predicted"/>
<organism evidence="4 5">
    <name type="scientific">Thalassovita mangrovi</name>
    <dbReference type="NCBI Taxonomy" id="2692236"/>
    <lineage>
        <taxon>Bacteria</taxon>
        <taxon>Pseudomonadati</taxon>
        <taxon>Pseudomonadota</taxon>
        <taxon>Alphaproteobacteria</taxon>
        <taxon>Rhodobacterales</taxon>
        <taxon>Roseobacteraceae</taxon>
        <taxon>Thalassovita</taxon>
    </lineage>
</organism>
<dbReference type="PANTHER" id="PTHR43602:SF1">
    <property type="entry name" value="ENOYL-COA HYDRATASE DOMAIN-CONTAINING PROTEIN 3, MITOCHONDRIAL"/>
    <property type="match status" value="1"/>
</dbReference>
<dbReference type="InterPro" id="IPR029045">
    <property type="entry name" value="ClpP/crotonase-like_dom_sf"/>
</dbReference>
<dbReference type="SUPFAM" id="SSF52096">
    <property type="entry name" value="ClpP/crotonase"/>
    <property type="match status" value="1"/>
</dbReference>
<accession>A0A6L8LJA9</accession>
<dbReference type="Gene3D" id="3.90.226.10">
    <property type="entry name" value="2-enoyl-CoA Hydratase, Chain A, domain 1"/>
    <property type="match status" value="1"/>
</dbReference>
<keyword evidence="5" id="KW-1185">Reference proteome</keyword>
<dbReference type="PANTHER" id="PTHR43602">
    <property type="match status" value="1"/>
</dbReference>
<keyword evidence="1" id="KW-0276">Fatty acid metabolism</keyword>
<dbReference type="InterPro" id="IPR001753">
    <property type="entry name" value="Enoyl-CoA_hydra/iso"/>
</dbReference>
<dbReference type="GO" id="GO:0006631">
    <property type="term" value="P:fatty acid metabolic process"/>
    <property type="evidence" value="ECO:0007669"/>
    <property type="project" value="UniProtKB-KW"/>
</dbReference>
<evidence type="ECO:0000256" key="3">
    <source>
        <dbReference type="ARBA" id="ARBA00023098"/>
    </source>
</evidence>
<gene>
    <name evidence="4" type="ORF">GR167_10575</name>
</gene>
<sequence>MNKPDLPLIEARDDSNVRFLRLGKAPAHPLSRAMIRDLHAHIRQAAADPQANVIVLEGPGHIFCAGHDLKEIARHRDDPDQGLDYLRALFTECGAMMLDLALCPKPTIAVVEGIATAGGLQLAASCDLIFASDRATFCLPGVRNGGFCTTPAVAVSRNLSRKQVMEMTLSGEAFDAAWALNAGLVNRVYPPEQLLDETMAFARTLATRHPKAIADGKRMLYRQLDLPLDQAYAEATEVMIGHFMDPVRIAQEKAP</sequence>
<dbReference type="Proteomes" id="UP000479043">
    <property type="component" value="Unassembled WGS sequence"/>
</dbReference>
<dbReference type="AlphaFoldDB" id="A0A6L8LJA9"/>
<evidence type="ECO:0000313" key="4">
    <source>
        <dbReference type="EMBL" id="MYM55753.1"/>
    </source>
</evidence>
<name>A0A6L8LJA9_9RHOB</name>
<keyword evidence="3" id="KW-0443">Lipid metabolism</keyword>
<protein>
    <submittedName>
        <fullName evidence="4">Enoyl-CoA hydratase</fullName>
    </submittedName>
</protein>
<dbReference type="RefSeq" id="WP_160973467.1">
    <property type="nucleotide sequence ID" value="NZ_WWEN01000004.1"/>
</dbReference>
<dbReference type="InterPro" id="IPR052377">
    <property type="entry name" value="Mitochondrial_ECH-domain"/>
</dbReference>
<keyword evidence="2" id="KW-0809">Transit peptide</keyword>
<dbReference type="GO" id="GO:0016836">
    <property type="term" value="F:hydro-lyase activity"/>
    <property type="evidence" value="ECO:0007669"/>
    <property type="project" value="TreeGrafter"/>
</dbReference>
<evidence type="ECO:0000313" key="5">
    <source>
        <dbReference type="Proteomes" id="UP000479043"/>
    </source>
</evidence>
<dbReference type="CDD" id="cd06558">
    <property type="entry name" value="crotonase-like"/>
    <property type="match status" value="1"/>
</dbReference>
<dbReference type="Pfam" id="PF00378">
    <property type="entry name" value="ECH_1"/>
    <property type="match status" value="1"/>
</dbReference>
<comment type="caution">
    <text evidence="4">The sequence shown here is derived from an EMBL/GenBank/DDBJ whole genome shotgun (WGS) entry which is preliminary data.</text>
</comment>
<dbReference type="Gene3D" id="1.10.287.2460">
    <property type="match status" value="1"/>
</dbReference>
<evidence type="ECO:0000256" key="2">
    <source>
        <dbReference type="ARBA" id="ARBA00022946"/>
    </source>
</evidence>
<evidence type="ECO:0000256" key="1">
    <source>
        <dbReference type="ARBA" id="ARBA00022832"/>
    </source>
</evidence>